<proteinExistence type="predicted"/>
<dbReference type="PROSITE" id="PS51096">
    <property type="entry name" value="PTS_EIIA_TYPE_4"/>
    <property type="match status" value="1"/>
</dbReference>
<evidence type="ECO:0000256" key="2">
    <source>
        <dbReference type="ARBA" id="ARBA00002788"/>
    </source>
</evidence>
<keyword evidence="4" id="KW-0808">Transferase</keyword>
<dbReference type="InterPro" id="IPR004701">
    <property type="entry name" value="PTS_EIIA_man-typ"/>
</dbReference>
<feature type="domain" description="PTS EIIA type-4" evidence="6">
    <location>
        <begin position="2"/>
        <end position="125"/>
    </location>
</feature>
<evidence type="ECO:0000256" key="3">
    <source>
        <dbReference type="ARBA" id="ARBA00012095"/>
    </source>
</evidence>
<gene>
    <name evidence="7" type="ORF">FD21_GL001365</name>
</gene>
<dbReference type="STRING" id="1133569.FD21_GL001365"/>
<dbReference type="PANTHER" id="PTHR38594">
    <property type="entry name" value="PEP-DEPENDENT DIHYDROXYACETONE KINASE, PHOSPHORYL DONOR SUBUNIT DHAM"/>
    <property type="match status" value="1"/>
</dbReference>
<dbReference type="GO" id="GO:0009401">
    <property type="term" value="P:phosphoenolpyruvate-dependent sugar phosphotransferase system"/>
    <property type="evidence" value="ECO:0007669"/>
    <property type="project" value="InterPro"/>
</dbReference>
<accession>A0A0R2CDT4</accession>
<dbReference type="GO" id="GO:0019563">
    <property type="term" value="P:glycerol catabolic process"/>
    <property type="evidence" value="ECO:0007669"/>
    <property type="project" value="InterPro"/>
</dbReference>
<name>A0A0R2CDT4_9LACO</name>
<keyword evidence="8" id="KW-1185">Reference proteome</keyword>
<dbReference type="GO" id="GO:0047324">
    <property type="term" value="F:phosphoenolpyruvate-glycerone phosphotransferase activity"/>
    <property type="evidence" value="ECO:0007669"/>
    <property type="project" value="UniProtKB-EC"/>
</dbReference>
<sequence length="125" mass="13346">MKYGILIVSHVPEIAAGVPRLIQQVAKDVAITSAGGTDENEIGTSLEKIQQAVEQNAGSEILAFYDLGSARMNLEMAAELATKKLRIYDVALIEGAYVAASLLQAQVGLPAIEKQLAPLKIKNQE</sequence>
<dbReference type="InterPro" id="IPR012844">
    <property type="entry name" value="DhaM_N"/>
</dbReference>
<reference evidence="7 8" key="1">
    <citation type="journal article" date="2015" name="Genome Announc.">
        <title>Expanding the biotechnology potential of lactobacilli through comparative genomics of 213 strains and associated genera.</title>
        <authorList>
            <person name="Sun Z."/>
            <person name="Harris H.M."/>
            <person name="McCann A."/>
            <person name="Guo C."/>
            <person name="Argimon S."/>
            <person name="Zhang W."/>
            <person name="Yang X."/>
            <person name="Jeffery I.B."/>
            <person name="Cooney J.C."/>
            <person name="Kagawa T.F."/>
            <person name="Liu W."/>
            <person name="Song Y."/>
            <person name="Salvetti E."/>
            <person name="Wrobel A."/>
            <person name="Rasinkangas P."/>
            <person name="Parkhill J."/>
            <person name="Rea M.C."/>
            <person name="O'Sullivan O."/>
            <person name="Ritari J."/>
            <person name="Douillard F.P."/>
            <person name="Paul Ross R."/>
            <person name="Yang R."/>
            <person name="Briner A.E."/>
            <person name="Felis G.E."/>
            <person name="de Vos W.M."/>
            <person name="Barrangou R."/>
            <person name="Klaenhammer T.R."/>
            <person name="Caufield P.W."/>
            <person name="Cui Y."/>
            <person name="Zhang H."/>
            <person name="O'Toole P.W."/>
        </authorList>
    </citation>
    <scope>NUCLEOTIDE SEQUENCE [LARGE SCALE GENOMIC DNA]</scope>
    <source>
        <strain evidence="7 8">DSM 20605</strain>
    </source>
</reference>
<comment type="caution">
    <text evidence="7">The sequence shown here is derived from an EMBL/GenBank/DDBJ whole genome shotgun (WGS) entry which is preliminary data.</text>
</comment>
<comment type="subunit">
    <text evidence="5">Homodimer. The dihydroxyacetone kinase complex is composed of a homodimer of DhaM, a homodimer of DhaK and the subunit DhaL.</text>
</comment>
<dbReference type="SUPFAM" id="SSF53062">
    <property type="entry name" value="PTS system fructose IIA component-like"/>
    <property type="match status" value="1"/>
</dbReference>
<comment type="catalytic activity">
    <reaction evidence="1">
        <text>dihydroxyacetone + phosphoenolpyruvate = dihydroxyacetone phosphate + pyruvate</text>
        <dbReference type="Rhea" id="RHEA:18381"/>
        <dbReference type="ChEBI" id="CHEBI:15361"/>
        <dbReference type="ChEBI" id="CHEBI:16016"/>
        <dbReference type="ChEBI" id="CHEBI:57642"/>
        <dbReference type="ChEBI" id="CHEBI:58702"/>
        <dbReference type="EC" id="2.7.1.121"/>
    </reaction>
</comment>
<dbReference type="InterPro" id="IPR036662">
    <property type="entry name" value="PTS_EIIA_man-typ_sf"/>
</dbReference>
<dbReference type="EC" id="2.7.1.121" evidence="3"/>
<evidence type="ECO:0000256" key="5">
    <source>
        <dbReference type="ARBA" id="ARBA00046577"/>
    </source>
</evidence>
<dbReference type="Pfam" id="PF03610">
    <property type="entry name" value="EIIA-man"/>
    <property type="match status" value="1"/>
</dbReference>
<dbReference type="GO" id="GO:0016020">
    <property type="term" value="C:membrane"/>
    <property type="evidence" value="ECO:0007669"/>
    <property type="project" value="InterPro"/>
</dbReference>
<evidence type="ECO:0000256" key="4">
    <source>
        <dbReference type="ARBA" id="ARBA00022679"/>
    </source>
</evidence>
<evidence type="ECO:0000313" key="8">
    <source>
        <dbReference type="Proteomes" id="UP000051576"/>
    </source>
</evidence>
<dbReference type="EMBL" id="AYYX01000004">
    <property type="protein sequence ID" value="KRM89509.1"/>
    <property type="molecule type" value="Genomic_DNA"/>
</dbReference>
<dbReference type="PANTHER" id="PTHR38594:SF1">
    <property type="entry name" value="PEP-DEPENDENT DIHYDROXYACETONE KINASE, PHOSPHORYL DONOR SUBUNIT DHAM"/>
    <property type="match status" value="1"/>
</dbReference>
<evidence type="ECO:0000256" key="1">
    <source>
        <dbReference type="ARBA" id="ARBA00001113"/>
    </source>
</evidence>
<dbReference type="PATRIC" id="fig|1133569.4.peg.1501"/>
<comment type="function">
    <text evidence="2">Component of the dihydroxyacetone kinase complex, which is responsible for the phosphoenolpyruvate (PEP)-dependent phosphorylation of dihydroxyacetone. DhaM serves as the phosphoryl donor. Is phosphorylated by phosphoenolpyruvate in an EI- and HPr-dependent reaction, and a phosphorelay system on histidine residues finally leads to phosphoryl transfer to DhaL and dihydroxyacetone.</text>
</comment>
<dbReference type="Proteomes" id="UP000051576">
    <property type="component" value="Unassembled WGS sequence"/>
</dbReference>
<organism evidence="7 8">
    <name type="scientific">Liquorilactobacillus vini DSM 20605</name>
    <dbReference type="NCBI Taxonomy" id="1133569"/>
    <lineage>
        <taxon>Bacteria</taxon>
        <taxon>Bacillati</taxon>
        <taxon>Bacillota</taxon>
        <taxon>Bacilli</taxon>
        <taxon>Lactobacillales</taxon>
        <taxon>Lactobacillaceae</taxon>
        <taxon>Liquorilactobacillus</taxon>
    </lineage>
</organism>
<dbReference type="AlphaFoldDB" id="A0A0R2CDT4"/>
<dbReference type="InterPro" id="IPR039643">
    <property type="entry name" value="DhaM"/>
</dbReference>
<evidence type="ECO:0000259" key="6">
    <source>
        <dbReference type="PROSITE" id="PS51096"/>
    </source>
</evidence>
<protein>
    <recommendedName>
        <fullName evidence="3">phosphoenolpyruvate--glycerone phosphotransferase</fullName>
        <ecNumber evidence="3">2.7.1.121</ecNumber>
    </recommendedName>
</protein>
<dbReference type="NCBIfam" id="TIGR02364">
    <property type="entry name" value="dha_pts"/>
    <property type="match status" value="1"/>
</dbReference>
<dbReference type="RefSeq" id="WP_010579884.1">
    <property type="nucleotide sequence ID" value="NZ_AHYZ01000044.1"/>
</dbReference>
<dbReference type="Gene3D" id="3.40.50.510">
    <property type="entry name" value="Phosphotransferase system, mannose-type IIA component"/>
    <property type="match status" value="1"/>
</dbReference>
<keyword evidence="7" id="KW-0418">Kinase</keyword>
<dbReference type="OrthoDB" id="7065393at2"/>
<evidence type="ECO:0000313" key="7">
    <source>
        <dbReference type="EMBL" id="KRM89509.1"/>
    </source>
</evidence>
<dbReference type="eggNOG" id="COG3412">
    <property type="taxonomic scope" value="Bacteria"/>
</dbReference>